<protein>
    <submittedName>
        <fullName evidence="2">7521_t:CDS:1</fullName>
    </submittedName>
</protein>
<organism evidence="2 3">
    <name type="scientific">Ambispora leptoticha</name>
    <dbReference type="NCBI Taxonomy" id="144679"/>
    <lineage>
        <taxon>Eukaryota</taxon>
        <taxon>Fungi</taxon>
        <taxon>Fungi incertae sedis</taxon>
        <taxon>Mucoromycota</taxon>
        <taxon>Glomeromycotina</taxon>
        <taxon>Glomeromycetes</taxon>
        <taxon>Archaeosporales</taxon>
        <taxon>Ambisporaceae</taxon>
        <taxon>Ambispora</taxon>
    </lineage>
</organism>
<feature type="region of interest" description="Disordered" evidence="1">
    <location>
        <begin position="117"/>
        <end position="159"/>
    </location>
</feature>
<evidence type="ECO:0000313" key="3">
    <source>
        <dbReference type="Proteomes" id="UP000789508"/>
    </source>
</evidence>
<evidence type="ECO:0000256" key="1">
    <source>
        <dbReference type="SAM" id="MobiDB-lite"/>
    </source>
</evidence>
<comment type="caution">
    <text evidence="2">The sequence shown here is derived from an EMBL/GenBank/DDBJ whole genome shotgun (WGS) entry which is preliminary data.</text>
</comment>
<keyword evidence="3" id="KW-1185">Reference proteome</keyword>
<dbReference type="AlphaFoldDB" id="A0A9N8VB90"/>
<reference evidence="2" key="1">
    <citation type="submission" date="2021-06" db="EMBL/GenBank/DDBJ databases">
        <authorList>
            <person name="Kallberg Y."/>
            <person name="Tangrot J."/>
            <person name="Rosling A."/>
        </authorList>
    </citation>
    <scope>NUCLEOTIDE SEQUENCE</scope>
    <source>
        <strain evidence="2">FL130A</strain>
    </source>
</reference>
<proteinExistence type="predicted"/>
<dbReference type="OrthoDB" id="2391378at2759"/>
<sequence>MIADLANILDTQYLSNRDFSRWSHKDGYYALCRIERKAIHISTFEEIWKKSLATKKLSPQLVSLLKSRRKATAMDKSRLRKEFLDETAIDSLEEDAGATLLKSGMQYDTRRTKARLESGVKRRKRNDDVTDEEEYCEEEEPEEQFSDDAVEETQSQPQSRLENIRKWSFTATNDLHLLPFSYESSSSIILTMEKYCKKQTTSKFEDFKPEIWAELIADRPATAKPEYHKEIEFVCDHLFGPPNKKKRWKLNEYRKRWESLRNLEVPEYDDNTPYEKEDWKRIFYWADRAVGSFLDAFESEHNPIQQNDCGEREWFGGYIVPIFQGALKLNTFCHVPWGEVTVIATYRRKNHDKNALEYKLDRGHLADLLCKISQEEVVCALACGGPHKYDLTKWESDEYHLPRMLKDTLDNLLGNFRNRNRHTSDLYTIGIQQYMTEIRIYMMEKRDVYRLHLLKSFHLPLSHASYGNLRVALSWAWNIKGLVERLSFELEDEMIVSSKTPERDPPDEMKTDKTPERSKKKKV</sequence>
<feature type="region of interest" description="Disordered" evidence="1">
    <location>
        <begin position="497"/>
        <end position="523"/>
    </location>
</feature>
<dbReference type="EMBL" id="CAJVPS010000038">
    <property type="protein sequence ID" value="CAG8444119.1"/>
    <property type="molecule type" value="Genomic_DNA"/>
</dbReference>
<dbReference type="Proteomes" id="UP000789508">
    <property type="component" value="Unassembled WGS sequence"/>
</dbReference>
<name>A0A9N8VB90_9GLOM</name>
<feature type="compositionally biased region" description="Basic and acidic residues" evidence="1">
    <location>
        <begin position="500"/>
        <end position="517"/>
    </location>
</feature>
<feature type="compositionally biased region" description="Acidic residues" evidence="1">
    <location>
        <begin position="129"/>
        <end position="151"/>
    </location>
</feature>
<accession>A0A9N8VB90</accession>
<feature type="compositionally biased region" description="Basic and acidic residues" evidence="1">
    <location>
        <begin position="117"/>
        <end position="128"/>
    </location>
</feature>
<gene>
    <name evidence="2" type="ORF">ALEPTO_LOCUS547</name>
</gene>
<evidence type="ECO:0000313" key="2">
    <source>
        <dbReference type="EMBL" id="CAG8444119.1"/>
    </source>
</evidence>